<dbReference type="EMBL" id="JAWONS010000326">
    <property type="protein sequence ID" value="MDW2800509.1"/>
    <property type="molecule type" value="Genomic_DNA"/>
</dbReference>
<evidence type="ECO:0000313" key="2">
    <source>
        <dbReference type="EMBL" id="MDW2800509.1"/>
    </source>
</evidence>
<dbReference type="Proteomes" id="UP001276854">
    <property type="component" value="Unassembled WGS sequence"/>
</dbReference>
<proteinExistence type="predicted"/>
<organism evidence="2 3">
    <name type="scientific">Clostridium boliviensis</name>
    <dbReference type="NCBI Taxonomy" id="318465"/>
    <lineage>
        <taxon>Bacteria</taxon>
        <taxon>Bacillati</taxon>
        <taxon>Bacillota</taxon>
        <taxon>Clostridia</taxon>
        <taxon>Eubacteriales</taxon>
        <taxon>Clostridiaceae</taxon>
        <taxon>Clostridium</taxon>
    </lineage>
</organism>
<keyword evidence="1" id="KW-0175">Coiled coil</keyword>
<sequence length="469" mass="54564">MPVQKFRGLNIRNNEIAKVQEVSTIPEDSVVTDPGVGLQEIVGKLSEKRSNVPFNLKIIPRKKIIFNDKNDYSQVDLEKLAEGILHFGLIHSLEGFYDEEQDLYVIESGERRTRAIDLLLEKFRDYEDTDSQEYQDYLENVKGFEAGYPINVKKKKYTDAGDMSPLDEIDSEIRLMDANEEVRPTNPQDKYKRVTRRAELMERRNALLPYKKRINVNKEVGNKLGMTERQVQKYKSIDSLIPELREEFFQNNITLADGANYSVLTEEEQRNILKLIQEGKKVSADDIKKLKQEKEAVQTELILKEGELSRLREESDQLQERHEKELVRLQESIEQDRERIKLEISEEILNNSPDRNKVKELEKQLQEKEDAQKDINKNLNEISQRLNSKNNEIEKLETELKQMKNQPGQDLERIRMEVKLSTAIGTAMSSVTDIKKAFITYGKLNGTDIPKFKEEIEAIVNNLHTILKI</sequence>
<accession>A0ABU4GSF9</accession>
<reference evidence="2 3" key="1">
    <citation type="submission" date="2023-10" db="EMBL/GenBank/DDBJ databases">
        <title>A novel Glycoside Hydrolase 43-Like Enzyme from Clostrdium boliviensis is an Endo-xylanase, and a Candidate for Xylooligosaccharides Production from Different Xylan Substrates.</title>
        <authorList>
            <person name="Alvarez M.T."/>
            <person name="Rocabado-Villegas L.R."/>
            <person name="Salas-Veizaga D.M."/>
            <person name="Linares-Pasten J.A."/>
            <person name="Gudmundsdottir E.E."/>
            <person name="Hreggvidsson G.O."/>
            <person name="Adlercreutz P."/>
            <person name="Nordberg Karlsson E."/>
        </authorList>
    </citation>
    <scope>NUCLEOTIDE SEQUENCE [LARGE SCALE GENOMIC DNA]</scope>
    <source>
        <strain evidence="2 3">E-1</strain>
    </source>
</reference>
<dbReference type="Gene3D" id="1.10.10.2830">
    <property type="match status" value="1"/>
</dbReference>
<name>A0ABU4GSF9_9CLOT</name>
<dbReference type="RefSeq" id="WP_318066678.1">
    <property type="nucleotide sequence ID" value="NZ_JAWONS010000326.1"/>
</dbReference>
<evidence type="ECO:0000313" key="3">
    <source>
        <dbReference type="Proteomes" id="UP001276854"/>
    </source>
</evidence>
<evidence type="ECO:0000256" key="1">
    <source>
        <dbReference type="SAM" id="Coils"/>
    </source>
</evidence>
<feature type="coiled-coil region" evidence="1">
    <location>
        <begin position="280"/>
        <end position="406"/>
    </location>
</feature>
<protein>
    <recommendedName>
        <fullName evidence="4">Chromosome partitioning protein ParB</fullName>
    </recommendedName>
</protein>
<gene>
    <name evidence="2" type="ORF">RZO55_23355</name>
</gene>
<comment type="caution">
    <text evidence="2">The sequence shown here is derived from an EMBL/GenBank/DDBJ whole genome shotgun (WGS) entry which is preliminary data.</text>
</comment>
<dbReference type="SUPFAM" id="SSF109709">
    <property type="entry name" value="KorB DNA-binding domain-like"/>
    <property type="match status" value="1"/>
</dbReference>
<dbReference type="InterPro" id="IPR036086">
    <property type="entry name" value="ParB/Sulfiredoxin_sf"/>
</dbReference>
<evidence type="ECO:0008006" key="4">
    <source>
        <dbReference type="Google" id="ProtNLM"/>
    </source>
</evidence>
<dbReference type="SUPFAM" id="SSF110849">
    <property type="entry name" value="ParB/Sulfiredoxin"/>
    <property type="match status" value="1"/>
</dbReference>
<keyword evidence="3" id="KW-1185">Reference proteome</keyword>